<evidence type="ECO:0000313" key="7">
    <source>
        <dbReference type="EMBL" id="KZD66382.1"/>
    </source>
</evidence>
<evidence type="ECO:0000259" key="6">
    <source>
        <dbReference type="Pfam" id="PF01957"/>
    </source>
</evidence>
<dbReference type="RefSeq" id="WP_063260992.1">
    <property type="nucleotide sequence ID" value="NZ_LJKE01000043.1"/>
</dbReference>
<comment type="subcellular location">
    <subcellularLocation>
        <location evidence="1">Membrane</location>
        <topology evidence="1">Multi-pass membrane protein</topology>
    </subcellularLocation>
</comment>
<evidence type="ECO:0000313" key="8">
    <source>
        <dbReference type="Proteomes" id="UP000076482"/>
    </source>
</evidence>
<dbReference type="Gene3D" id="2.40.50.140">
    <property type="entry name" value="Nucleic acid-binding proteins"/>
    <property type="match status" value="1"/>
</dbReference>
<evidence type="ECO:0000256" key="1">
    <source>
        <dbReference type="ARBA" id="ARBA00004141"/>
    </source>
</evidence>
<feature type="transmembrane region" description="Helical" evidence="5">
    <location>
        <begin position="7"/>
        <end position="31"/>
    </location>
</feature>
<organism evidence="7 8">
    <name type="scientific">Bacillus cereus</name>
    <dbReference type="NCBI Taxonomy" id="1396"/>
    <lineage>
        <taxon>Bacteria</taxon>
        <taxon>Bacillati</taxon>
        <taxon>Bacillota</taxon>
        <taxon>Bacilli</taxon>
        <taxon>Bacillales</taxon>
        <taxon>Bacillaceae</taxon>
        <taxon>Bacillus</taxon>
        <taxon>Bacillus cereus group</taxon>
    </lineage>
</organism>
<keyword evidence="2 5" id="KW-0812">Transmembrane</keyword>
<evidence type="ECO:0000256" key="4">
    <source>
        <dbReference type="ARBA" id="ARBA00023136"/>
    </source>
</evidence>
<evidence type="ECO:0000256" key="2">
    <source>
        <dbReference type="ARBA" id="ARBA00022692"/>
    </source>
</evidence>
<dbReference type="PATRIC" id="fig|1396.535.peg.4459"/>
<keyword evidence="4 5" id="KW-0472">Membrane</keyword>
<dbReference type="Proteomes" id="UP000076482">
    <property type="component" value="Unassembled WGS sequence"/>
</dbReference>
<feature type="transmembrane region" description="Helical" evidence="5">
    <location>
        <begin position="51"/>
        <end position="72"/>
    </location>
</feature>
<accession>A0A164P865</accession>
<evidence type="ECO:0000256" key="5">
    <source>
        <dbReference type="SAM" id="Phobius"/>
    </source>
</evidence>
<dbReference type="Pfam" id="PF01957">
    <property type="entry name" value="NfeD"/>
    <property type="match status" value="1"/>
</dbReference>
<reference evidence="7 8" key="1">
    <citation type="submission" date="2015-09" db="EMBL/GenBank/DDBJ databases">
        <title>Bacillus cereus food isolates.</title>
        <authorList>
            <person name="Boekhorst J."/>
        </authorList>
    </citation>
    <scope>NUCLEOTIDE SEQUENCE [LARGE SCALE GENOMIC DNA]</scope>
    <source>
        <strain evidence="7 8">B4088</strain>
    </source>
</reference>
<keyword evidence="3 5" id="KW-1133">Transmembrane helix</keyword>
<name>A0A164P865_BACCE</name>
<gene>
    <name evidence="7" type="ORF">B4088_2498</name>
</gene>
<proteinExistence type="predicted"/>
<dbReference type="PANTHER" id="PTHR33507">
    <property type="entry name" value="INNER MEMBRANE PROTEIN YBBJ"/>
    <property type="match status" value="1"/>
</dbReference>
<dbReference type="InterPro" id="IPR052165">
    <property type="entry name" value="Membrane_assoc_protease"/>
</dbReference>
<protein>
    <recommendedName>
        <fullName evidence="6">NfeD-like C-terminal domain-containing protein</fullName>
    </recommendedName>
</protein>
<dbReference type="AlphaFoldDB" id="A0A164P865"/>
<evidence type="ECO:0000256" key="3">
    <source>
        <dbReference type="ARBA" id="ARBA00022989"/>
    </source>
</evidence>
<dbReference type="SUPFAM" id="SSF141322">
    <property type="entry name" value="NfeD domain-like"/>
    <property type="match status" value="1"/>
</dbReference>
<sequence length="147" mass="16025">MSLFASTIFWLIVGIVLITIEIFAPGLFYFVILGSTAIITAVVSCFVTNPFVLILIFLVLSCVAILLFSSLLSGFNPDSSKRLSNNDALLEKTGIVTKVITPSENGKVKVEGEVWTATSDEELEVNTSVKIRYVQGSTLFVKRGDNK</sequence>
<dbReference type="PANTHER" id="PTHR33507:SF3">
    <property type="entry name" value="INNER MEMBRANE PROTEIN YBBJ"/>
    <property type="match status" value="1"/>
</dbReference>
<dbReference type="EMBL" id="LJKE01000043">
    <property type="protein sequence ID" value="KZD66382.1"/>
    <property type="molecule type" value="Genomic_DNA"/>
</dbReference>
<comment type="caution">
    <text evidence="7">The sequence shown here is derived from an EMBL/GenBank/DDBJ whole genome shotgun (WGS) entry which is preliminary data.</text>
</comment>
<dbReference type="InterPro" id="IPR002810">
    <property type="entry name" value="NfeD-like_C"/>
</dbReference>
<dbReference type="InterPro" id="IPR012340">
    <property type="entry name" value="NA-bd_OB-fold"/>
</dbReference>
<dbReference type="GO" id="GO:0005886">
    <property type="term" value="C:plasma membrane"/>
    <property type="evidence" value="ECO:0007669"/>
    <property type="project" value="TreeGrafter"/>
</dbReference>
<feature type="domain" description="NfeD-like C-terminal" evidence="6">
    <location>
        <begin position="87"/>
        <end position="143"/>
    </location>
</feature>